<evidence type="ECO:0000313" key="5">
    <source>
        <dbReference type="EMBL" id="KAJ5465957.1"/>
    </source>
</evidence>
<dbReference type="EMBL" id="JAPWDO010000006">
    <property type="protein sequence ID" value="KAJ5465957.1"/>
    <property type="molecule type" value="Genomic_DNA"/>
</dbReference>
<dbReference type="SUPFAM" id="SSF56281">
    <property type="entry name" value="Metallo-hydrolase/oxidoreductase"/>
    <property type="match status" value="1"/>
</dbReference>
<keyword evidence="2" id="KW-0479">Metal-binding</keyword>
<dbReference type="GO" id="GO:0016787">
    <property type="term" value="F:hydrolase activity"/>
    <property type="evidence" value="ECO:0007669"/>
    <property type="project" value="UniProtKB-KW"/>
</dbReference>
<dbReference type="InterPro" id="IPR036866">
    <property type="entry name" value="RibonucZ/Hydroxyglut_hydro"/>
</dbReference>
<reference evidence="5" key="2">
    <citation type="journal article" date="2023" name="IMA Fungus">
        <title>Comparative genomic study of the Penicillium genus elucidates a diverse pangenome and 15 lateral gene transfer events.</title>
        <authorList>
            <person name="Petersen C."/>
            <person name="Sorensen T."/>
            <person name="Nielsen M.R."/>
            <person name="Sondergaard T.E."/>
            <person name="Sorensen J.L."/>
            <person name="Fitzpatrick D.A."/>
            <person name="Frisvad J.C."/>
            <person name="Nielsen K.L."/>
        </authorList>
    </citation>
    <scope>NUCLEOTIDE SEQUENCE</scope>
    <source>
        <strain evidence="5">IBT 17660</strain>
    </source>
</reference>
<comment type="caution">
    <text evidence="5">The sequence shown here is derived from an EMBL/GenBank/DDBJ whole genome shotgun (WGS) entry which is preliminary data.</text>
</comment>
<evidence type="ECO:0000256" key="1">
    <source>
        <dbReference type="ARBA" id="ARBA00007749"/>
    </source>
</evidence>
<dbReference type="PANTHER" id="PTHR42978">
    <property type="entry name" value="QUORUM-QUENCHING LACTONASE YTNP-RELATED-RELATED"/>
    <property type="match status" value="1"/>
</dbReference>
<sequence>MLGRTVLFDLGLRKDWWNSAPVVRNILQEGQSHLSVRKDIREILQDGCIPITTVDTIVWSHWHTVHIGDPSLFDTNDKLIVGPGFKEHILPPYPPNKDSMVLQSDFEGRELEELNFTENSLKIGRFNAIDYFGDGSFYFLDAPGHSIGHIAALARVKSAPDSFILMAGDGCLHGGQLRPSQCLPLPQPSLHRLCFSC</sequence>
<dbReference type="Gene3D" id="3.60.15.10">
    <property type="entry name" value="Ribonuclease Z/Hydroxyacylglutathione hydrolase-like"/>
    <property type="match status" value="1"/>
</dbReference>
<evidence type="ECO:0000256" key="4">
    <source>
        <dbReference type="ARBA" id="ARBA00022833"/>
    </source>
</evidence>
<protein>
    <recommendedName>
        <fullName evidence="7">Metallo-beta-lactamase domain-containing protein</fullName>
    </recommendedName>
</protein>
<comment type="similarity">
    <text evidence="1">Belongs to the metallo-beta-lactamase superfamily.</text>
</comment>
<dbReference type="InterPro" id="IPR051013">
    <property type="entry name" value="MBL_superfamily_lactonases"/>
</dbReference>
<evidence type="ECO:0000256" key="3">
    <source>
        <dbReference type="ARBA" id="ARBA00022801"/>
    </source>
</evidence>
<dbReference type="Proteomes" id="UP001147760">
    <property type="component" value="Unassembled WGS sequence"/>
</dbReference>
<dbReference type="CDD" id="cd07730">
    <property type="entry name" value="metallo-hydrolase-like_MBL-fold"/>
    <property type="match status" value="1"/>
</dbReference>
<organism evidence="5 6">
    <name type="scientific">Penicillium desertorum</name>
    <dbReference type="NCBI Taxonomy" id="1303715"/>
    <lineage>
        <taxon>Eukaryota</taxon>
        <taxon>Fungi</taxon>
        <taxon>Dikarya</taxon>
        <taxon>Ascomycota</taxon>
        <taxon>Pezizomycotina</taxon>
        <taxon>Eurotiomycetes</taxon>
        <taxon>Eurotiomycetidae</taxon>
        <taxon>Eurotiales</taxon>
        <taxon>Aspergillaceae</taxon>
        <taxon>Penicillium</taxon>
    </lineage>
</organism>
<evidence type="ECO:0000313" key="6">
    <source>
        <dbReference type="Proteomes" id="UP001147760"/>
    </source>
</evidence>
<keyword evidence="3" id="KW-0378">Hydrolase</keyword>
<dbReference type="PANTHER" id="PTHR42978:SF5">
    <property type="entry name" value="METALLO-BETA-LACTAMASE DOMAIN-CONTAINING PROTEIN"/>
    <property type="match status" value="1"/>
</dbReference>
<evidence type="ECO:0008006" key="7">
    <source>
        <dbReference type="Google" id="ProtNLM"/>
    </source>
</evidence>
<dbReference type="GO" id="GO:0046872">
    <property type="term" value="F:metal ion binding"/>
    <property type="evidence" value="ECO:0007669"/>
    <property type="project" value="UniProtKB-KW"/>
</dbReference>
<reference evidence="5" key="1">
    <citation type="submission" date="2022-12" db="EMBL/GenBank/DDBJ databases">
        <authorList>
            <person name="Petersen C."/>
        </authorList>
    </citation>
    <scope>NUCLEOTIDE SEQUENCE</scope>
    <source>
        <strain evidence="5">IBT 17660</strain>
    </source>
</reference>
<keyword evidence="4" id="KW-0862">Zinc</keyword>
<keyword evidence="6" id="KW-1185">Reference proteome</keyword>
<dbReference type="AlphaFoldDB" id="A0A9X0BIJ1"/>
<gene>
    <name evidence="5" type="ORF">N7530_009744</name>
</gene>
<dbReference type="OrthoDB" id="10250730at2759"/>
<accession>A0A9X0BIJ1</accession>
<proteinExistence type="inferred from homology"/>
<evidence type="ECO:0000256" key="2">
    <source>
        <dbReference type="ARBA" id="ARBA00022723"/>
    </source>
</evidence>
<name>A0A9X0BIJ1_9EURO</name>